<dbReference type="EMBL" id="CP129682">
    <property type="protein sequence ID" value="XDS48166.1"/>
    <property type="molecule type" value="Genomic_DNA"/>
</dbReference>
<evidence type="ECO:0000259" key="5">
    <source>
        <dbReference type="Pfam" id="PF00535"/>
    </source>
</evidence>
<dbReference type="RefSeq" id="WP_369342198.1">
    <property type="nucleotide sequence ID" value="NZ_CP129675.1"/>
</dbReference>
<dbReference type="Gene3D" id="3.90.550.10">
    <property type="entry name" value="Spore Coat Polysaccharide Biosynthesis Protein SpsA, Chain A"/>
    <property type="match status" value="1"/>
</dbReference>
<gene>
    <name evidence="8" type="ORF">QN062_03415</name>
    <name evidence="7" type="ORF">QN216_07430</name>
    <name evidence="6" type="ORF">QN217_03030</name>
</gene>
<dbReference type="PANTHER" id="PTHR43179">
    <property type="entry name" value="RHAMNOSYLTRANSFERASE WBBL"/>
    <property type="match status" value="1"/>
</dbReference>
<keyword evidence="4 8" id="KW-0808">Transferase</keyword>
<feature type="domain" description="Glycosyltransferase 2-like" evidence="5">
    <location>
        <begin position="11"/>
        <end position="146"/>
    </location>
</feature>
<dbReference type="GO" id="GO:0016757">
    <property type="term" value="F:glycosyltransferase activity"/>
    <property type="evidence" value="ECO:0007669"/>
    <property type="project" value="UniProtKB-KW"/>
</dbReference>
<evidence type="ECO:0000256" key="2">
    <source>
        <dbReference type="ARBA" id="ARBA00006739"/>
    </source>
</evidence>
<evidence type="ECO:0000256" key="4">
    <source>
        <dbReference type="ARBA" id="ARBA00022679"/>
    </source>
</evidence>
<comment type="similarity">
    <text evidence="2">Belongs to the glycosyltransferase 2 family.</text>
</comment>
<accession>A0AB39UQS1</accession>
<dbReference type="InterPro" id="IPR029044">
    <property type="entry name" value="Nucleotide-diphossugar_trans"/>
</dbReference>
<evidence type="ECO:0000256" key="3">
    <source>
        <dbReference type="ARBA" id="ARBA00022676"/>
    </source>
</evidence>
<dbReference type="InterPro" id="IPR001173">
    <property type="entry name" value="Glyco_trans_2-like"/>
</dbReference>
<keyword evidence="3 8" id="KW-0328">Glycosyltransferase</keyword>
<name>A0AB39UQS1_9BIFI</name>
<reference evidence="8" key="1">
    <citation type="submission" date="2023-07" db="EMBL/GenBank/DDBJ databases">
        <title>Bifidobacterium aquikefiriaerophilum sp. nov. and Bifidobacterium eccum sp. nov., isolated from water kefir.</title>
        <authorList>
            <person name="Breselge S."/>
            <person name="Bellassi P."/>
            <person name="Barcenilla C."/>
            <person name="Alvarez-Ordonez A."/>
            <person name="Morelli L."/>
            <person name="Cotter P.D."/>
        </authorList>
    </citation>
    <scope>NUCLEOTIDE SEQUENCE</scope>
    <source>
        <strain evidence="8">WK012_4_13</strain>
        <strain evidence="7">WK013_4_14</strain>
        <strain evidence="6">WK048_4_13</strain>
    </source>
</reference>
<comment type="pathway">
    <text evidence="1">Cell wall biogenesis; cell wall polysaccharide biosynthesis.</text>
</comment>
<dbReference type="PANTHER" id="PTHR43179:SF12">
    <property type="entry name" value="GALACTOFURANOSYLTRANSFERASE GLFT2"/>
    <property type="match status" value="1"/>
</dbReference>
<evidence type="ECO:0000313" key="8">
    <source>
        <dbReference type="EMBL" id="XDS51236.1"/>
    </source>
</evidence>
<proteinExistence type="inferred from homology"/>
<dbReference type="SUPFAM" id="SSF53448">
    <property type="entry name" value="Nucleotide-diphospho-sugar transferases"/>
    <property type="match status" value="1"/>
</dbReference>
<organism evidence="8">
    <name type="scientific">Bifidobacterium fermentum</name>
    <dbReference type="NCBI Taxonomy" id="3059035"/>
    <lineage>
        <taxon>Bacteria</taxon>
        <taxon>Bacillati</taxon>
        <taxon>Actinomycetota</taxon>
        <taxon>Actinomycetes</taxon>
        <taxon>Bifidobacteriales</taxon>
        <taxon>Bifidobacteriaceae</taxon>
        <taxon>Bifidobacterium</taxon>
    </lineage>
</organism>
<dbReference type="AlphaFoldDB" id="A0AB39UQS1"/>
<dbReference type="EMBL" id="CP129675">
    <property type="protein sequence ID" value="XDS47129.1"/>
    <property type="molecule type" value="Genomic_DNA"/>
</dbReference>
<dbReference type="EMBL" id="CP129683">
    <property type="protein sequence ID" value="XDS51236.1"/>
    <property type="molecule type" value="Genomic_DNA"/>
</dbReference>
<dbReference type="EC" id="2.4.-.-" evidence="8"/>
<dbReference type="Pfam" id="PF00535">
    <property type="entry name" value="Glycos_transf_2"/>
    <property type="match status" value="1"/>
</dbReference>
<evidence type="ECO:0000313" key="6">
    <source>
        <dbReference type="EMBL" id="XDS47129.1"/>
    </source>
</evidence>
<protein>
    <submittedName>
        <fullName evidence="8">Glycosyltransferase</fullName>
        <ecNumber evidence="8">2.4.-.-</ecNumber>
    </submittedName>
</protein>
<sequence length="292" mass="33792">MSDRVCFVVLHYLDFDSTVNCVESIRSLQSFDDVQVVIVDNGSSNGTGKKLILKYQNISQIHVILNDENLGFARGNNIGYVFAKKKLCAEYICLSNNDILIHQKGFIDLLLYKERPRFDVLGPDIYIPSSEKHQNPQRLKGYSSQELESDIAKWKLIRAIYRGFPFRIVDLFYNRLLKILHTKPSIHKVDSVMRNIQLNGAFLIYGPHFIHNEDFAFDPRTFLYLEEDFLYHRCMRKGYVLLYDPCLKVIHNEHASTVMASKDVVARKISNLSYHIESANSLLKAFKESSMN</sequence>
<evidence type="ECO:0000256" key="1">
    <source>
        <dbReference type="ARBA" id="ARBA00004776"/>
    </source>
</evidence>
<dbReference type="KEGG" id="bfk:QN062_03415"/>
<evidence type="ECO:0000313" key="7">
    <source>
        <dbReference type="EMBL" id="XDS48166.1"/>
    </source>
</evidence>